<feature type="region of interest" description="Disordered" evidence="1">
    <location>
        <begin position="274"/>
        <end position="405"/>
    </location>
</feature>
<reference evidence="2 3" key="1">
    <citation type="submission" date="2023-01" db="EMBL/GenBank/DDBJ databases">
        <title>Analysis of 21 Apiospora genomes using comparative genomics revels a genus with tremendous synthesis potential of carbohydrate active enzymes and secondary metabolites.</title>
        <authorList>
            <person name="Sorensen T."/>
        </authorList>
    </citation>
    <scope>NUCLEOTIDE SEQUENCE [LARGE SCALE GENOMIC DNA]</scope>
    <source>
        <strain evidence="2 3">CBS 135458</strain>
    </source>
</reference>
<evidence type="ECO:0000313" key="2">
    <source>
        <dbReference type="EMBL" id="KAK8061911.1"/>
    </source>
</evidence>
<feature type="region of interest" description="Disordered" evidence="1">
    <location>
        <begin position="197"/>
        <end position="247"/>
    </location>
</feature>
<feature type="compositionally biased region" description="Low complexity" evidence="1">
    <location>
        <begin position="571"/>
        <end position="598"/>
    </location>
</feature>
<proteinExistence type="predicted"/>
<dbReference type="RefSeq" id="XP_066715173.1">
    <property type="nucleotide sequence ID" value="XM_066859686.1"/>
</dbReference>
<feature type="compositionally biased region" description="Low complexity" evidence="1">
    <location>
        <begin position="310"/>
        <end position="327"/>
    </location>
</feature>
<feature type="compositionally biased region" description="Polar residues" evidence="1">
    <location>
        <begin position="123"/>
        <end position="136"/>
    </location>
</feature>
<accession>A0ABR1UUZ9</accession>
<evidence type="ECO:0000313" key="3">
    <source>
        <dbReference type="Proteomes" id="UP001480595"/>
    </source>
</evidence>
<feature type="region of interest" description="Disordered" evidence="1">
    <location>
        <begin position="567"/>
        <end position="598"/>
    </location>
</feature>
<keyword evidence="3" id="KW-1185">Reference proteome</keyword>
<dbReference type="EMBL" id="JAQQWL010000008">
    <property type="protein sequence ID" value="KAK8061911.1"/>
    <property type="molecule type" value="Genomic_DNA"/>
</dbReference>
<feature type="compositionally biased region" description="Low complexity" evidence="1">
    <location>
        <begin position="274"/>
        <end position="295"/>
    </location>
</feature>
<organism evidence="2 3">
    <name type="scientific">Apiospora phragmitis</name>
    <dbReference type="NCBI Taxonomy" id="2905665"/>
    <lineage>
        <taxon>Eukaryota</taxon>
        <taxon>Fungi</taxon>
        <taxon>Dikarya</taxon>
        <taxon>Ascomycota</taxon>
        <taxon>Pezizomycotina</taxon>
        <taxon>Sordariomycetes</taxon>
        <taxon>Xylariomycetidae</taxon>
        <taxon>Amphisphaeriales</taxon>
        <taxon>Apiosporaceae</taxon>
        <taxon>Apiospora</taxon>
    </lineage>
</organism>
<protein>
    <submittedName>
        <fullName evidence="2">Uncharacterized protein</fullName>
    </submittedName>
</protein>
<sequence length="598" mass="64171">MTSATPINNYTSAGSTQSPTSGSNQLLVPQARNLPQRPPTTWPMQTVGQGSSIASPFVNPRSLAAPAAPTGGLYAPNPFPDIEFNRGFGVDSGLGNRNSSSEDPSYVMQNNMVGLGNNGPPGAQSQRNNIPTSRPSNDVPRTHVVADPSTGRSSVARSARPHQLMGSFRSDPRRSSLVEDLILGNLRLVHMPASATGVLGSTSTPTATTSTDPAATTSQAIAPVTAASTAPETQSTSGSADPSEWSWDEFINWGDDDLNRDLRSRGFALVSSSTQQGSTAAQAPGAATASTQGAAVPSNEATGNAPGNGPNDDVPNSSNNNVSANNATFNPSMPPNLDPSLLSHPLLPEQSQRKHQQRPRRRPRPERRPHDARPPRRPRIRQPLGSPPWTRLPHTSIMTPLDAHGRPVDVDRDSVLAGVDQIMAGFETDPEYLAQLRLATTPLERAELARARFRRCWQVLAVGEIAPAVFAGASAASANDARPIYFVAGRDSLLETNPAAFDQVRRRARWGWYTPENRWAWIERETGHVFSGPHPVEYRFVDMWAFAERHHIDEIYAQRFPLVEEGEEAEAAGNRNGNSNGNASGSGNVDGNGDVNMN</sequence>
<feature type="compositionally biased region" description="Low complexity" evidence="1">
    <location>
        <begin position="338"/>
        <end position="348"/>
    </location>
</feature>
<name>A0ABR1UUZ9_9PEZI</name>
<dbReference type="Proteomes" id="UP001480595">
    <property type="component" value="Unassembled WGS sequence"/>
</dbReference>
<evidence type="ECO:0000256" key="1">
    <source>
        <dbReference type="SAM" id="MobiDB-lite"/>
    </source>
</evidence>
<feature type="compositionally biased region" description="Low complexity" evidence="1">
    <location>
        <begin position="201"/>
        <end position="220"/>
    </location>
</feature>
<feature type="compositionally biased region" description="Polar residues" evidence="1">
    <location>
        <begin position="1"/>
        <end position="27"/>
    </location>
</feature>
<dbReference type="GeneID" id="92092749"/>
<feature type="region of interest" description="Disordered" evidence="1">
    <location>
        <begin position="116"/>
        <end position="171"/>
    </location>
</feature>
<feature type="compositionally biased region" description="Polar residues" evidence="1">
    <location>
        <begin position="226"/>
        <end position="240"/>
    </location>
</feature>
<feature type="region of interest" description="Disordered" evidence="1">
    <location>
        <begin position="1"/>
        <end position="49"/>
    </location>
</feature>
<comment type="caution">
    <text evidence="2">The sequence shown here is derived from an EMBL/GenBank/DDBJ whole genome shotgun (WGS) entry which is preliminary data.</text>
</comment>
<feature type="compositionally biased region" description="Basic residues" evidence="1">
    <location>
        <begin position="353"/>
        <end position="365"/>
    </location>
</feature>
<gene>
    <name evidence="2" type="ORF">PG994_008277</name>
</gene>